<dbReference type="InterPro" id="IPR002558">
    <property type="entry name" value="ILWEQ_dom"/>
</dbReference>
<comment type="subcellular location">
    <subcellularLocation>
        <location evidence="1">Cytoplasm</location>
    </subcellularLocation>
</comment>
<sequence>MVGEAQEVTAATASLVEVATECQRIISAATGESSGTKYATANGQWSDGLVSAAKMVASAVQDLSKAADEVSKDRKWCRYY</sequence>
<evidence type="ECO:0000313" key="4">
    <source>
        <dbReference type="EMBL" id="KNC69629.1"/>
    </source>
</evidence>
<organism evidence="4 5">
    <name type="scientific">Sphaeroforma arctica JP610</name>
    <dbReference type="NCBI Taxonomy" id="667725"/>
    <lineage>
        <taxon>Eukaryota</taxon>
        <taxon>Ichthyosporea</taxon>
        <taxon>Ichthyophonida</taxon>
        <taxon>Sphaeroforma</taxon>
    </lineage>
</organism>
<dbReference type="PROSITE" id="PS50945">
    <property type="entry name" value="I_LWEQ"/>
    <property type="match status" value="1"/>
</dbReference>
<evidence type="ECO:0000256" key="2">
    <source>
        <dbReference type="ARBA" id="ARBA00022490"/>
    </source>
</evidence>
<keyword evidence="2" id="KW-0963">Cytoplasm</keyword>
<dbReference type="GO" id="GO:0098609">
    <property type="term" value="P:cell-cell adhesion"/>
    <property type="evidence" value="ECO:0007669"/>
    <property type="project" value="TreeGrafter"/>
</dbReference>
<keyword evidence="5" id="KW-1185">Reference proteome</keyword>
<dbReference type="OrthoDB" id="10262320at2759"/>
<dbReference type="AlphaFoldDB" id="A0A0L0EZ13"/>
<dbReference type="RefSeq" id="XP_014143531.1">
    <property type="nucleotide sequence ID" value="XM_014288056.1"/>
</dbReference>
<dbReference type="GO" id="GO:0030036">
    <property type="term" value="P:actin cytoskeleton organization"/>
    <property type="evidence" value="ECO:0007669"/>
    <property type="project" value="TreeGrafter"/>
</dbReference>
<name>A0A0L0EZ13_9EUKA</name>
<dbReference type="InterPro" id="IPR035964">
    <property type="entry name" value="I/LWEQ_dom_sf"/>
</dbReference>
<feature type="domain" description="I/LWEQ" evidence="3">
    <location>
        <begin position="1"/>
        <end position="80"/>
    </location>
</feature>
<evidence type="ECO:0000256" key="1">
    <source>
        <dbReference type="ARBA" id="ARBA00004496"/>
    </source>
</evidence>
<proteinExistence type="predicted"/>
<dbReference type="Proteomes" id="UP000054560">
    <property type="component" value="Unassembled WGS sequence"/>
</dbReference>
<dbReference type="PANTHER" id="PTHR19981:SF1">
    <property type="entry name" value="RHEA, ISOFORM B"/>
    <property type="match status" value="1"/>
</dbReference>
<dbReference type="EMBL" id="KQ254046">
    <property type="protein sequence ID" value="KNC69629.1"/>
    <property type="molecule type" value="Genomic_DNA"/>
</dbReference>
<reference evidence="4 5" key="1">
    <citation type="submission" date="2011-02" db="EMBL/GenBank/DDBJ databases">
        <title>The Genome Sequence of Sphaeroforma arctica JP610.</title>
        <authorList>
            <consortium name="The Broad Institute Genome Sequencing Platform"/>
            <person name="Russ C."/>
            <person name="Cuomo C."/>
            <person name="Young S.K."/>
            <person name="Zeng Q."/>
            <person name="Gargeya S."/>
            <person name="Alvarado L."/>
            <person name="Berlin A."/>
            <person name="Chapman S.B."/>
            <person name="Chen Z."/>
            <person name="Freedman E."/>
            <person name="Gellesch M."/>
            <person name="Goldberg J."/>
            <person name="Griggs A."/>
            <person name="Gujja S."/>
            <person name="Heilman E."/>
            <person name="Heiman D."/>
            <person name="Howarth C."/>
            <person name="Mehta T."/>
            <person name="Neiman D."/>
            <person name="Pearson M."/>
            <person name="Roberts A."/>
            <person name="Saif S."/>
            <person name="Shea T."/>
            <person name="Shenoy N."/>
            <person name="Sisk P."/>
            <person name="Stolte C."/>
            <person name="Sykes S."/>
            <person name="White J."/>
            <person name="Yandava C."/>
            <person name="Burger G."/>
            <person name="Gray M.W."/>
            <person name="Holland P.W.H."/>
            <person name="King N."/>
            <person name="Lang F.B.F."/>
            <person name="Roger A.J."/>
            <person name="Ruiz-Trillo I."/>
            <person name="Haas B."/>
            <person name="Nusbaum C."/>
            <person name="Birren B."/>
        </authorList>
    </citation>
    <scope>NUCLEOTIDE SEQUENCE [LARGE SCALE GENOMIC DNA]</scope>
    <source>
        <strain evidence="4 5">JP610</strain>
    </source>
</reference>
<dbReference type="PANTHER" id="PTHR19981">
    <property type="entry name" value="TALIN"/>
    <property type="match status" value="1"/>
</dbReference>
<dbReference type="SUPFAM" id="SSF109885">
    <property type="entry name" value="I/LWEQ domain"/>
    <property type="match status" value="1"/>
</dbReference>
<dbReference type="GeneID" id="25918360"/>
<protein>
    <recommendedName>
        <fullName evidence="3">I/LWEQ domain-containing protein</fullName>
    </recommendedName>
</protein>
<evidence type="ECO:0000313" key="5">
    <source>
        <dbReference type="Proteomes" id="UP000054560"/>
    </source>
</evidence>
<dbReference type="GO" id="GO:0003779">
    <property type="term" value="F:actin binding"/>
    <property type="evidence" value="ECO:0007669"/>
    <property type="project" value="InterPro"/>
</dbReference>
<dbReference type="GO" id="GO:0005886">
    <property type="term" value="C:plasma membrane"/>
    <property type="evidence" value="ECO:0007669"/>
    <property type="project" value="TreeGrafter"/>
</dbReference>
<dbReference type="Pfam" id="PF01608">
    <property type="entry name" value="I_LWEQ"/>
    <property type="match status" value="1"/>
</dbReference>
<accession>A0A0L0EZ13</accession>
<gene>
    <name evidence="4" type="ORF">SARC_17856</name>
</gene>
<dbReference type="GO" id="GO:0005737">
    <property type="term" value="C:cytoplasm"/>
    <property type="evidence" value="ECO:0007669"/>
    <property type="project" value="UniProtKB-SubCell"/>
</dbReference>
<evidence type="ECO:0000259" key="3">
    <source>
        <dbReference type="PROSITE" id="PS50945"/>
    </source>
</evidence>
<dbReference type="Gene3D" id="1.20.1410.10">
    <property type="entry name" value="I/LWEQ domain"/>
    <property type="match status" value="1"/>
</dbReference>